<protein>
    <recommendedName>
        <fullName evidence="3">Phosphatidic acid phosphatase type 2/haloperoxidase domain-containing protein</fullName>
    </recommendedName>
</protein>
<accession>A0A0D6R535</accession>
<dbReference type="Pfam" id="PF01569">
    <property type="entry name" value="PAP2"/>
    <property type="match status" value="1"/>
</dbReference>
<feature type="transmembrane region" description="Helical" evidence="2">
    <location>
        <begin position="70"/>
        <end position="87"/>
    </location>
</feature>
<dbReference type="EMBL" id="GCKF01035378">
    <property type="protein sequence ID" value="JAG96980.1"/>
    <property type="molecule type" value="Transcribed_RNA"/>
</dbReference>
<dbReference type="PANTHER" id="PTHR14969">
    <property type="entry name" value="SPHINGOSINE-1-PHOSPHATE PHOSPHOHYDROLASE"/>
    <property type="match status" value="1"/>
</dbReference>
<sequence length="257" mass="28877">MKEKGAPSAQETRRSDYKGMSSEAPTSMLNCIIDLDKRCSMYIYNKNMGTPMGMPRAVLKTLENSGDGRLWIPGTIALWLALALPPLSKPRWVVFNLFIGLLFDLTVIGFLKFLIRRPRPVYNHGMHLVVSMDHWSFPSGHASRAFFVASFLCLCFLENTLWVETLGVRVFILVATWSIVTSASRVLLGRHFVLDVVAGAGLGVVEGIVVYNLLSFPEEVSERLYLWFVGNACRQQWHQPYLPLPDFCKALNSSTGM</sequence>
<evidence type="ECO:0000259" key="3">
    <source>
        <dbReference type="SMART" id="SM00014"/>
    </source>
</evidence>
<feature type="region of interest" description="Disordered" evidence="1">
    <location>
        <begin position="1"/>
        <end position="22"/>
    </location>
</feature>
<dbReference type="SMART" id="SM00014">
    <property type="entry name" value="acidPPc"/>
    <property type="match status" value="1"/>
</dbReference>
<organism evidence="4">
    <name type="scientific">Araucaria cunninghamii</name>
    <name type="common">Hoop pine</name>
    <name type="synonym">Moreton Bay pine</name>
    <dbReference type="NCBI Taxonomy" id="56994"/>
    <lineage>
        <taxon>Eukaryota</taxon>
        <taxon>Viridiplantae</taxon>
        <taxon>Streptophyta</taxon>
        <taxon>Embryophyta</taxon>
        <taxon>Tracheophyta</taxon>
        <taxon>Spermatophyta</taxon>
        <taxon>Pinopsida</taxon>
        <taxon>Pinidae</taxon>
        <taxon>Conifers II</taxon>
        <taxon>Araucariales</taxon>
        <taxon>Araucariaceae</taxon>
        <taxon>Araucaria</taxon>
    </lineage>
</organism>
<keyword evidence="2" id="KW-1133">Transmembrane helix</keyword>
<proteinExistence type="predicted"/>
<feature type="domain" description="Phosphatidic acid phosphatase type 2/haloperoxidase" evidence="3">
    <location>
        <begin position="92"/>
        <end position="211"/>
    </location>
</feature>
<reference evidence="4" key="1">
    <citation type="submission" date="2015-03" db="EMBL/GenBank/DDBJ databases">
        <title>A transcriptome of Araucaria cunninghamii, an australian fine timber species.</title>
        <authorList>
            <person name="Jing Yi C.J.Y."/>
            <person name="Yin San L.Y.S."/>
            <person name="Abdul Karim S.S."/>
            <person name="Wan Azmi N.N."/>
            <person name="Hercus R.R."/>
            <person name="Croft L.L."/>
        </authorList>
    </citation>
    <scope>NUCLEOTIDE SEQUENCE</scope>
    <source>
        <strain evidence="4">MI0301</strain>
        <tissue evidence="4">Leaf</tissue>
    </source>
</reference>
<dbReference type="Gene3D" id="1.20.144.10">
    <property type="entry name" value="Phosphatidic acid phosphatase type 2/haloperoxidase"/>
    <property type="match status" value="1"/>
</dbReference>
<dbReference type="AlphaFoldDB" id="A0A0D6R535"/>
<feature type="transmembrane region" description="Helical" evidence="2">
    <location>
        <begin position="166"/>
        <end position="186"/>
    </location>
</feature>
<evidence type="ECO:0000256" key="2">
    <source>
        <dbReference type="SAM" id="Phobius"/>
    </source>
</evidence>
<keyword evidence="2" id="KW-0472">Membrane</keyword>
<dbReference type="PANTHER" id="PTHR14969:SF13">
    <property type="entry name" value="AT30094P"/>
    <property type="match status" value="1"/>
</dbReference>
<feature type="compositionally biased region" description="Basic and acidic residues" evidence="1">
    <location>
        <begin position="1"/>
        <end position="17"/>
    </location>
</feature>
<dbReference type="InterPro" id="IPR036938">
    <property type="entry name" value="PAP2/HPO_sf"/>
</dbReference>
<feature type="transmembrane region" description="Helical" evidence="2">
    <location>
        <begin position="192"/>
        <end position="214"/>
    </location>
</feature>
<dbReference type="InterPro" id="IPR000326">
    <property type="entry name" value="PAP2/HPO"/>
</dbReference>
<dbReference type="GO" id="GO:0042392">
    <property type="term" value="F:sphingosine-1-phosphate phosphatase activity"/>
    <property type="evidence" value="ECO:0007669"/>
    <property type="project" value="TreeGrafter"/>
</dbReference>
<keyword evidence="2" id="KW-0812">Transmembrane</keyword>
<dbReference type="SUPFAM" id="SSF48317">
    <property type="entry name" value="Acid phosphatase/Vanadium-dependent haloperoxidase"/>
    <property type="match status" value="1"/>
</dbReference>
<name>A0A0D6R535_ARACU</name>
<evidence type="ECO:0000256" key="1">
    <source>
        <dbReference type="SAM" id="MobiDB-lite"/>
    </source>
</evidence>
<evidence type="ECO:0000313" key="4">
    <source>
        <dbReference type="EMBL" id="JAG96980.1"/>
    </source>
</evidence>
<feature type="transmembrane region" description="Helical" evidence="2">
    <location>
        <begin position="94"/>
        <end position="115"/>
    </location>
</feature>